<proteinExistence type="predicted"/>
<dbReference type="Proteomes" id="UP001472677">
    <property type="component" value="Unassembled WGS sequence"/>
</dbReference>
<accession>A0ABR2G0Q1</accession>
<evidence type="ECO:0000313" key="1">
    <source>
        <dbReference type="EMBL" id="KAK8590085.1"/>
    </source>
</evidence>
<gene>
    <name evidence="1" type="ORF">V6N12_024468</name>
</gene>
<comment type="caution">
    <text evidence="1">The sequence shown here is derived from an EMBL/GenBank/DDBJ whole genome shotgun (WGS) entry which is preliminary data.</text>
</comment>
<organism evidence="1 2">
    <name type="scientific">Hibiscus sabdariffa</name>
    <name type="common">roselle</name>
    <dbReference type="NCBI Taxonomy" id="183260"/>
    <lineage>
        <taxon>Eukaryota</taxon>
        <taxon>Viridiplantae</taxon>
        <taxon>Streptophyta</taxon>
        <taxon>Embryophyta</taxon>
        <taxon>Tracheophyta</taxon>
        <taxon>Spermatophyta</taxon>
        <taxon>Magnoliopsida</taxon>
        <taxon>eudicotyledons</taxon>
        <taxon>Gunneridae</taxon>
        <taxon>Pentapetalae</taxon>
        <taxon>rosids</taxon>
        <taxon>malvids</taxon>
        <taxon>Malvales</taxon>
        <taxon>Malvaceae</taxon>
        <taxon>Malvoideae</taxon>
        <taxon>Hibiscus</taxon>
    </lineage>
</organism>
<sequence length="162" mass="17277">MIDGVPSSNALDSGSYTSRIFGVTLSEQVVPDSDNNVGFTDASLGGGSERGNAEYVDPMSAVLNSAKPIEIDDFPTDHEKDSLLDGTSKLPTISDVLWVWEQFLTTSTPSGDTDEINLSSPENGSSCEHELLLGQDNGWDGIQHMNHLTEQMGLLTSNGQTG</sequence>
<name>A0ABR2G0Q1_9ROSI</name>
<dbReference type="EMBL" id="JBBPBM010000004">
    <property type="protein sequence ID" value="KAK8590085.1"/>
    <property type="molecule type" value="Genomic_DNA"/>
</dbReference>
<evidence type="ECO:0000313" key="2">
    <source>
        <dbReference type="Proteomes" id="UP001472677"/>
    </source>
</evidence>
<reference evidence="1 2" key="1">
    <citation type="journal article" date="2024" name="G3 (Bethesda)">
        <title>Genome assembly of Hibiscus sabdariffa L. provides insights into metabolisms of medicinal natural products.</title>
        <authorList>
            <person name="Kim T."/>
        </authorList>
    </citation>
    <scope>NUCLEOTIDE SEQUENCE [LARGE SCALE GENOMIC DNA]</scope>
    <source>
        <strain evidence="1">TK-2024</strain>
        <tissue evidence="1">Old leaves</tissue>
    </source>
</reference>
<keyword evidence="2" id="KW-1185">Reference proteome</keyword>
<protein>
    <submittedName>
        <fullName evidence="1">Uncharacterized protein</fullName>
    </submittedName>
</protein>